<reference evidence="15" key="2">
    <citation type="submission" date="2025-09" db="UniProtKB">
        <authorList>
            <consortium name="Ensembl"/>
        </authorList>
    </citation>
    <scope>IDENTIFICATION</scope>
</reference>
<feature type="region of interest" description="Disordered" evidence="12">
    <location>
        <begin position="669"/>
        <end position="690"/>
    </location>
</feature>
<comment type="similarity">
    <text evidence="2">Belongs to the TCP10 family.</text>
</comment>
<dbReference type="GO" id="GO:0060271">
    <property type="term" value="P:cilium assembly"/>
    <property type="evidence" value="ECO:0007669"/>
    <property type="project" value="TreeGrafter"/>
</dbReference>
<keyword evidence="3" id="KW-0963">Cytoplasm</keyword>
<dbReference type="InterPro" id="IPR026581">
    <property type="entry name" value="TCP10L/CENPJ"/>
</dbReference>
<dbReference type="Pfam" id="PF25779">
    <property type="entry name" value="Tubulin-bind_CPAP"/>
    <property type="match status" value="1"/>
</dbReference>
<feature type="compositionally biased region" description="Basic and acidic residues" evidence="12">
    <location>
        <begin position="815"/>
        <end position="825"/>
    </location>
</feature>
<dbReference type="GO" id="GO:0005813">
    <property type="term" value="C:centrosome"/>
    <property type="evidence" value="ECO:0007669"/>
    <property type="project" value="TreeGrafter"/>
</dbReference>
<dbReference type="PANTHER" id="PTHR10331">
    <property type="entry name" value="T COMPLEX PROTEIN 10"/>
    <property type="match status" value="1"/>
</dbReference>
<evidence type="ECO:0000256" key="6">
    <source>
        <dbReference type="ARBA" id="ARBA00023212"/>
    </source>
</evidence>
<dbReference type="Gene3D" id="1.10.287.1490">
    <property type="match status" value="1"/>
</dbReference>
<comment type="subunit">
    <text evidence="7">Forms homodimers. Associates with microtubules plus ends; binds to beta-tubulin subunits exposed on microtubule outer surface at its distal tip; also associates with microtubule lattice. Associated with the gamma-tubulin complex. Interacts with the head domain of EPB41. Interacts with LYST. Interacts with CEP152 (via C-terminus). Interacts with STIL. Forms a complex with STIL and SASS6.</text>
</comment>
<keyword evidence="4" id="KW-0597">Phosphoprotein</keyword>
<evidence type="ECO:0000256" key="1">
    <source>
        <dbReference type="ARBA" id="ARBA00004114"/>
    </source>
</evidence>
<dbReference type="Ensembl" id="ENSCRFT00000006020.1">
    <property type="protein sequence ID" value="ENSCRFP00000005799.1"/>
    <property type="gene ID" value="ENSCRFG00000004660.1"/>
</dbReference>
<feature type="compositionally biased region" description="Basic and acidic residues" evidence="12">
    <location>
        <begin position="99"/>
        <end position="116"/>
    </location>
</feature>
<evidence type="ECO:0000256" key="7">
    <source>
        <dbReference type="ARBA" id="ARBA00064598"/>
    </source>
</evidence>
<evidence type="ECO:0000256" key="11">
    <source>
        <dbReference type="SAM" id="Coils"/>
    </source>
</evidence>
<proteinExistence type="inferred from homology"/>
<organism evidence="15 16">
    <name type="scientific">Cyanoderma ruficeps</name>
    <name type="common">rufous-capped babbler</name>
    <dbReference type="NCBI Taxonomy" id="181631"/>
    <lineage>
        <taxon>Eukaryota</taxon>
        <taxon>Metazoa</taxon>
        <taxon>Chordata</taxon>
        <taxon>Craniata</taxon>
        <taxon>Vertebrata</taxon>
        <taxon>Euteleostomi</taxon>
        <taxon>Archelosauria</taxon>
        <taxon>Archosauria</taxon>
        <taxon>Dinosauria</taxon>
        <taxon>Saurischia</taxon>
        <taxon>Theropoda</taxon>
        <taxon>Coelurosauria</taxon>
        <taxon>Aves</taxon>
        <taxon>Neognathae</taxon>
        <taxon>Neoaves</taxon>
        <taxon>Telluraves</taxon>
        <taxon>Australaves</taxon>
        <taxon>Passeriformes</taxon>
        <taxon>Sylvioidea</taxon>
        <taxon>Timaliidae</taxon>
        <taxon>Cyanoderma</taxon>
    </lineage>
</organism>
<accession>A0A8C3P0T2</accession>
<evidence type="ECO:0000256" key="4">
    <source>
        <dbReference type="ARBA" id="ARBA00022553"/>
    </source>
</evidence>
<feature type="compositionally biased region" description="Polar residues" evidence="12">
    <location>
        <begin position="76"/>
        <end position="87"/>
    </location>
</feature>
<dbReference type="InterPro" id="IPR009852">
    <property type="entry name" value="CENPJ_C_dom"/>
</dbReference>
<dbReference type="Proteomes" id="UP000694396">
    <property type="component" value="Unplaced"/>
</dbReference>
<dbReference type="GO" id="GO:0061511">
    <property type="term" value="P:centriole elongation"/>
    <property type="evidence" value="ECO:0007669"/>
    <property type="project" value="TreeGrafter"/>
</dbReference>
<evidence type="ECO:0000256" key="10">
    <source>
        <dbReference type="ARBA" id="ARBA00083148"/>
    </source>
</evidence>
<feature type="region of interest" description="Disordered" evidence="12">
    <location>
        <begin position="76"/>
        <end position="118"/>
    </location>
</feature>
<feature type="domain" description="Centromere protein J C-terminal" evidence="13">
    <location>
        <begin position="1212"/>
        <end position="1239"/>
    </location>
</feature>
<evidence type="ECO:0000313" key="16">
    <source>
        <dbReference type="Proteomes" id="UP000694396"/>
    </source>
</evidence>
<evidence type="ECO:0000256" key="12">
    <source>
        <dbReference type="SAM" id="MobiDB-lite"/>
    </source>
</evidence>
<dbReference type="PANTHER" id="PTHR10331:SF23">
    <property type="entry name" value="CENTROMERE PROTEIN J"/>
    <property type="match status" value="1"/>
</dbReference>
<comment type="subcellular location">
    <subcellularLocation>
        <location evidence="1">Cytoplasm</location>
        <location evidence="1">Cytoskeleton</location>
        <location evidence="1">Microtubule organizing center</location>
        <location evidence="1">Centrosome</location>
        <location evidence="1">Centriole</location>
    </subcellularLocation>
</comment>
<feature type="domain" description="CENPJ tubulin-binding region" evidence="14">
    <location>
        <begin position="290"/>
        <end position="357"/>
    </location>
</feature>
<feature type="coiled-coil region" evidence="11">
    <location>
        <begin position="120"/>
        <end position="163"/>
    </location>
</feature>
<feature type="compositionally biased region" description="Polar residues" evidence="12">
    <location>
        <begin position="211"/>
        <end position="238"/>
    </location>
</feature>
<keyword evidence="11" id="KW-0175">Coiled coil</keyword>
<dbReference type="InterPro" id="IPR058029">
    <property type="entry name" value="Tubulin-bd_CENPJ"/>
</dbReference>
<dbReference type="FunFam" id="2.60.450.20:FF:000001">
    <property type="entry name" value="Centromere protein J"/>
    <property type="match status" value="1"/>
</dbReference>
<evidence type="ECO:0000256" key="3">
    <source>
        <dbReference type="ARBA" id="ARBA00022490"/>
    </source>
</evidence>
<keyword evidence="16" id="KW-1185">Reference proteome</keyword>
<evidence type="ECO:0000256" key="2">
    <source>
        <dbReference type="ARBA" id="ARBA00005627"/>
    </source>
</evidence>
<protein>
    <recommendedName>
        <fullName evidence="8">Centrosomal P4.1-associated protein</fullName>
    </recommendedName>
    <alternativeName>
        <fullName evidence="9">Centromere protein J</fullName>
    </alternativeName>
    <alternativeName>
        <fullName evidence="10">Centrosome assembly and centriole elongation protein</fullName>
    </alternativeName>
</protein>
<feature type="domain" description="Centromere protein J C-terminal" evidence="13">
    <location>
        <begin position="1285"/>
        <end position="1315"/>
    </location>
</feature>
<dbReference type="GO" id="GO:0005874">
    <property type="term" value="C:microtubule"/>
    <property type="evidence" value="ECO:0007669"/>
    <property type="project" value="UniProtKB-KW"/>
</dbReference>
<dbReference type="GO" id="GO:0015631">
    <property type="term" value="F:tubulin binding"/>
    <property type="evidence" value="ECO:0007669"/>
    <property type="project" value="TreeGrafter"/>
</dbReference>
<evidence type="ECO:0000256" key="8">
    <source>
        <dbReference type="ARBA" id="ARBA00069791"/>
    </source>
</evidence>
<evidence type="ECO:0000259" key="14">
    <source>
        <dbReference type="Pfam" id="PF25779"/>
    </source>
</evidence>
<reference evidence="15" key="1">
    <citation type="submission" date="2025-08" db="UniProtKB">
        <authorList>
            <consortium name="Ensembl"/>
        </authorList>
    </citation>
    <scope>IDENTIFICATION</scope>
</reference>
<feature type="domain" description="Centromere protein J C-terminal" evidence="13">
    <location>
        <begin position="1140"/>
        <end position="1170"/>
    </location>
</feature>
<evidence type="ECO:0000256" key="5">
    <source>
        <dbReference type="ARBA" id="ARBA00022701"/>
    </source>
</evidence>
<dbReference type="Gene3D" id="2.60.450.20">
    <property type="match status" value="1"/>
</dbReference>
<evidence type="ECO:0000256" key="9">
    <source>
        <dbReference type="ARBA" id="ARBA00081769"/>
    </source>
</evidence>
<evidence type="ECO:0000259" key="13">
    <source>
        <dbReference type="Pfam" id="PF07202"/>
    </source>
</evidence>
<evidence type="ECO:0000313" key="15">
    <source>
        <dbReference type="Ensembl" id="ENSCRFP00000005799.1"/>
    </source>
</evidence>
<sequence>MPTVENLSGEQNFSAHWMFNTSRAGVLLGPGFTGLNFKKENLLPRPENIRAVPEEVLHLSDSCSVSDDSLCEESGSSQTLQQCTTGTPFPAAAGNLESSKPDLVHGEVDGQKKSSHSDPLLQRLEQLKELQQQKQEQLKKQQMEQLQRLMEEQQKLLSMVAGQPAALGYAVMAESQKLRPGHSTGSAPSPPLPSCGYQNISEDRARALVVSSHTQSNDSLQRLNNRECTSSSKSNPSEVSACEKQGKNMWCPEKKMELIMDSEDNHMDPLGVGSTDVSENSSGGEQLLTNTEERPIKAAIHAKKQTFEEFLEEQIQLEEQRLEQTQKLQETNGSAVQKPVIKRPFLKRGEGLTRFTNAKSKMTRLGENTSKLQQRPSDDRNVIKVDRSQIQKKTVLPGKELVSENPFLPCKKYNHPNKVKRCPLQKTVVLRNHNGENIWPLETRMQSGKNHDGQMRDSYPSEINNRIENKENRVEFAKSNTGKIKTKLPGAEKSQLSQGLTSAFSSSKCPIGHPVKDSELSFELSFQNKLENWEKEKEKENLELDEFLFLEQAADEISFSSNSSFVQRILERDQQTLKGRRMSSTPIKAKQQEVKALAIELTNERNKRADCMAQENINDSPVMHTASNSGTDFRMKDPLNKTDGVIFSASSMKAAPALKSNHWIVNEEKSEGSGDTTTDSESEFGATLKHDNKDAKTALVNHRESDPEFFDCGSSVTDGKESGNGDADRGLSDKDCSALSKQKIRKATDSHRSVSCMSRNKFEFDDERTWSDLDENYVSIDLPEKYTKTPLQMDFSFKNDTTVPDKAIKRKVASKRGDEMSKESAVDSDSNGPPASNLMMKLFPSLKPKQKAGCHPERETKTNAEPELGGNAVPSQLLRERLAELENEIERFRAENTTLTKLREEREHALASIRKEIADFEQKKAQELAEIEEYKKKEIKKLQKERKVFEKYTTEARAIPDKKERDEIQALKQQIAELQEDLKRKEAKWSTTHRRLKDQIEALVNENFELKEEIKIMEKFRLEAWKKVEAAGSKKKVENPGMSLNRVESCLPNRGPKSRTASPLLPVQKCSKINGKSYSQAKVGKLSRTPTPGPANDRTNSEAMTALEDSSQTFMVDTTPNEAYVSPPSAPAFTGSEEIQRETAYPDGKVEKVLKNGCHLIFFPNGTWKKVGSDGKTVTITFFNGDVKQIMPDQTVIYYYADAKTTHTTYSDGLEVLQFSNGQIEKHYPDGKKEITFPDQTIKNLFTDGQEESIFPDGTIVRVQRDGSKTIEFNNGQRELHTSQFKRREYPDGTVKTVYMNGQQETKYVSGRIRIKDKDGNIIMDTKL</sequence>
<dbReference type="Pfam" id="PF07202">
    <property type="entry name" value="Tcp10_C"/>
    <property type="match status" value="4"/>
</dbReference>
<dbReference type="GO" id="GO:0005814">
    <property type="term" value="C:centriole"/>
    <property type="evidence" value="ECO:0007669"/>
    <property type="project" value="UniProtKB-SubCell"/>
</dbReference>
<feature type="region of interest" description="Disordered" evidence="12">
    <location>
        <begin position="810"/>
        <end position="871"/>
    </location>
</feature>
<feature type="region of interest" description="Disordered" evidence="12">
    <location>
        <begin position="710"/>
        <end position="737"/>
    </location>
</feature>
<feature type="compositionally biased region" description="Basic and acidic residues" evidence="12">
    <location>
        <begin position="718"/>
        <end position="736"/>
    </location>
</feature>
<feature type="compositionally biased region" description="Basic and acidic residues" evidence="12">
    <location>
        <begin position="854"/>
        <end position="864"/>
    </location>
</feature>
<keyword evidence="5" id="KW-0493">Microtubule</keyword>
<dbReference type="InterPro" id="IPR047002">
    <property type="entry name" value="Tcp10_C_sf"/>
</dbReference>
<feature type="domain" description="Centromere protein J C-terminal" evidence="13">
    <location>
        <begin position="1247"/>
        <end position="1281"/>
    </location>
</feature>
<feature type="coiled-coil region" evidence="11">
    <location>
        <begin position="875"/>
        <end position="1013"/>
    </location>
</feature>
<keyword evidence="6" id="KW-0206">Cytoskeleton</keyword>
<dbReference type="GO" id="GO:1902117">
    <property type="term" value="P:positive regulation of organelle assembly"/>
    <property type="evidence" value="ECO:0007669"/>
    <property type="project" value="UniProtKB-ARBA"/>
</dbReference>
<feature type="region of interest" description="Disordered" evidence="12">
    <location>
        <begin position="208"/>
        <end position="245"/>
    </location>
</feature>
<name>A0A8C3P0T2_9PASS</name>